<dbReference type="GO" id="GO:0006508">
    <property type="term" value="P:proteolysis"/>
    <property type="evidence" value="ECO:0007669"/>
    <property type="project" value="InterPro"/>
</dbReference>
<keyword evidence="6" id="KW-0695">RNA-directed DNA polymerase</keyword>
<dbReference type="InterPro" id="IPR018114">
    <property type="entry name" value="TRYPSIN_HIS"/>
</dbReference>
<evidence type="ECO:0000256" key="7">
    <source>
        <dbReference type="ARBA" id="ARBA00023118"/>
    </source>
</evidence>
<keyword evidence="12" id="KW-1185">Reference proteome</keyword>
<dbReference type="EC" id="2.7.7.49" evidence="1"/>
<dbReference type="Proteomes" id="UP000028826">
    <property type="component" value="Unassembled WGS sequence"/>
</dbReference>
<dbReference type="SUPFAM" id="SSF56672">
    <property type="entry name" value="DNA/RNA polymerases"/>
    <property type="match status" value="1"/>
</dbReference>
<dbReference type="GO" id="GO:0004252">
    <property type="term" value="F:serine-type endopeptidase activity"/>
    <property type="evidence" value="ECO:0007669"/>
    <property type="project" value="InterPro"/>
</dbReference>
<evidence type="ECO:0000259" key="10">
    <source>
        <dbReference type="PROSITE" id="PS50878"/>
    </source>
</evidence>
<dbReference type="InterPro" id="IPR051083">
    <property type="entry name" value="GrpII_Intron_Splice-Mob/Def"/>
</dbReference>
<name>A0A086Y4L8_9RHOB</name>
<dbReference type="PROSITE" id="PS50878">
    <property type="entry name" value="RT_POL"/>
    <property type="match status" value="1"/>
</dbReference>
<dbReference type="Pfam" id="PF13365">
    <property type="entry name" value="Trypsin_2"/>
    <property type="match status" value="1"/>
</dbReference>
<proteinExistence type="inferred from homology"/>
<dbReference type="PANTHER" id="PTHR34047">
    <property type="entry name" value="NUCLEAR INTRON MATURASE 1, MITOCHONDRIAL-RELATED"/>
    <property type="match status" value="1"/>
</dbReference>
<evidence type="ECO:0000256" key="8">
    <source>
        <dbReference type="ARBA" id="ARBA00034120"/>
    </source>
</evidence>
<dbReference type="AlphaFoldDB" id="A0A086Y4L8"/>
<sequence>MPPSFFGIPVVRIAIPPELASEAALLTYLGVSAKELKKIWWFRGRMYHQFEIAKGNGKSRIISAPDKRLKYIQRKIAALLGLLYRVRHPVHGFVAGKSVKTNALAHLRKRFVLNIDLKDFFPSITENRIIGVLESLGIDSRVANIIGRLCCHNSHLPQGAPTSPVLSNMICFRLDKELLAFAKASRCIYTRYADDITLSSHQPMTALFEAVPPSGHFAPDQLSLDFRNIIITNGFAINPDKAHYADRHSRRTVTGLKINELLNVDRRYVRNIRAALYSVETLGKKTAQNKFESSHRGTSDLGKHLEGKITWLRHIRGQSDPVFRSIAVRFNASFPERKIEVTPTAAEVRDRAVWVVEHFEGDMAQGSAFFLKDVGLVTAAHCVAGVEEVEVYHPSKPSNTFKAKVLKRDEPRDLAILEHAIPPTEYFELEQSNHSVVVGEGLVAFGYPSFGPGDRLNVRDGKVSSLPVKHGVKLIEVTQKLSQGMSGGPLLDHNDAVAGIIHKGGPGEGRDFAIRIEMLNDWLAE</sequence>
<reference evidence="11 12" key="1">
    <citation type="submission" date="2014-03" db="EMBL/GenBank/DDBJ databases">
        <title>Genome of Haematobacter massiliensis CCUG 47968.</title>
        <authorList>
            <person name="Wang D."/>
            <person name="Wang G."/>
        </authorList>
    </citation>
    <scope>NUCLEOTIDE SEQUENCE [LARGE SCALE GENOMIC DNA]</scope>
    <source>
        <strain evidence="11 12">CCUG 47968</strain>
    </source>
</reference>
<dbReference type="GO" id="GO:0003964">
    <property type="term" value="F:RNA-directed DNA polymerase activity"/>
    <property type="evidence" value="ECO:0007669"/>
    <property type="project" value="UniProtKB-KW"/>
</dbReference>
<dbReference type="InterPro" id="IPR043504">
    <property type="entry name" value="Peptidase_S1_PA_chymotrypsin"/>
</dbReference>
<evidence type="ECO:0000256" key="1">
    <source>
        <dbReference type="ARBA" id="ARBA00012493"/>
    </source>
</evidence>
<accession>A0A086Y4L8</accession>
<keyword evidence="7" id="KW-0051">Antiviral defense</keyword>
<evidence type="ECO:0000313" key="11">
    <source>
        <dbReference type="EMBL" id="KFI29218.1"/>
    </source>
</evidence>
<comment type="similarity">
    <text evidence="8">Belongs to the bacterial reverse transcriptase family.</text>
</comment>
<evidence type="ECO:0000256" key="3">
    <source>
        <dbReference type="ARBA" id="ARBA00022695"/>
    </source>
</evidence>
<comment type="caution">
    <text evidence="11">The sequence shown here is derived from an EMBL/GenBank/DDBJ whole genome shotgun (WGS) entry which is preliminary data.</text>
</comment>
<dbReference type="PROSITE" id="PS00134">
    <property type="entry name" value="TRYPSIN_HIS"/>
    <property type="match status" value="1"/>
</dbReference>
<organism evidence="11 12">
    <name type="scientific">Haematobacter massiliensis</name>
    <dbReference type="NCBI Taxonomy" id="195105"/>
    <lineage>
        <taxon>Bacteria</taxon>
        <taxon>Pseudomonadati</taxon>
        <taxon>Pseudomonadota</taxon>
        <taxon>Alphaproteobacteria</taxon>
        <taxon>Rhodobacterales</taxon>
        <taxon>Paracoccaceae</taxon>
        <taxon>Haematobacter</taxon>
    </lineage>
</organism>
<dbReference type="Gene3D" id="2.40.10.10">
    <property type="entry name" value="Trypsin-like serine proteases"/>
    <property type="match status" value="2"/>
</dbReference>
<comment type="catalytic activity">
    <reaction evidence="9">
        <text>DNA(n) + a 2'-deoxyribonucleoside 5'-triphosphate = DNA(n+1) + diphosphate</text>
        <dbReference type="Rhea" id="RHEA:22508"/>
        <dbReference type="Rhea" id="RHEA-COMP:17339"/>
        <dbReference type="Rhea" id="RHEA-COMP:17340"/>
        <dbReference type="ChEBI" id="CHEBI:33019"/>
        <dbReference type="ChEBI" id="CHEBI:61560"/>
        <dbReference type="ChEBI" id="CHEBI:173112"/>
        <dbReference type="EC" id="2.7.7.49"/>
    </reaction>
</comment>
<dbReference type="PRINTS" id="PR00866">
    <property type="entry name" value="RNADNAPOLMS"/>
</dbReference>
<dbReference type="PANTHER" id="PTHR34047:SF7">
    <property type="entry name" value="RNA-DIRECTED DNA POLYMERASE"/>
    <property type="match status" value="1"/>
</dbReference>
<dbReference type="STRING" id="195105.CN97_16170"/>
<keyword evidence="3" id="KW-0548">Nucleotidyltransferase</keyword>
<evidence type="ECO:0000256" key="6">
    <source>
        <dbReference type="ARBA" id="ARBA00022918"/>
    </source>
</evidence>
<protein>
    <recommendedName>
        <fullName evidence="1">RNA-directed DNA polymerase</fullName>
        <ecNumber evidence="1">2.7.7.49</ecNumber>
    </recommendedName>
</protein>
<evidence type="ECO:0000256" key="2">
    <source>
        <dbReference type="ARBA" id="ARBA00022679"/>
    </source>
</evidence>
<dbReference type="Pfam" id="PF00078">
    <property type="entry name" value="RVT_1"/>
    <property type="match status" value="1"/>
</dbReference>
<evidence type="ECO:0000256" key="9">
    <source>
        <dbReference type="ARBA" id="ARBA00048173"/>
    </source>
</evidence>
<dbReference type="InterPro" id="IPR043502">
    <property type="entry name" value="DNA/RNA_pol_sf"/>
</dbReference>
<dbReference type="RefSeq" id="WP_035710669.1">
    <property type="nucleotide sequence ID" value="NZ_CAMIFG010000006.1"/>
</dbReference>
<dbReference type="InterPro" id="IPR009003">
    <property type="entry name" value="Peptidase_S1_PA"/>
</dbReference>
<feature type="domain" description="Reverse transcriptase" evidence="10">
    <location>
        <begin position="33"/>
        <end position="258"/>
    </location>
</feature>
<dbReference type="CDD" id="cd03487">
    <property type="entry name" value="RT_Bac_retron_II"/>
    <property type="match status" value="1"/>
</dbReference>
<dbReference type="GO" id="GO:0051607">
    <property type="term" value="P:defense response to virus"/>
    <property type="evidence" value="ECO:0007669"/>
    <property type="project" value="UniProtKB-KW"/>
</dbReference>
<keyword evidence="2" id="KW-0808">Transferase</keyword>
<dbReference type="InterPro" id="IPR000477">
    <property type="entry name" value="RT_dom"/>
</dbReference>
<dbReference type="GO" id="GO:0046872">
    <property type="term" value="F:metal ion binding"/>
    <property type="evidence" value="ECO:0007669"/>
    <property type="project" value="UniProtKB-KW"/>
</dbReference>
<dbReference type="GO" id="GO:0003723">
    <property type="term" value="F:RNA binding"/>
    <property type="evidence" value="ECO:0007669"/>
    <property type="project" value="InterPro"/>
</dbReference>
<dbReference type="InterPro" id="IPR000123">
    <property type="entry name" value="Reverse_transcriptase_msDNA"/>
</dbReference>
<evidence type="ECO:0000256" key="4">
    <source>
        <dbReference type="ARBA" id="ARBA00022723"/>
    </source>
</evidence>
<gene>
    <name evidence="11" type="ORF">CN97_16170</name>
</gene>
<dbReference type="SUPFAM" id="SSF50494">
    <property type="entry name" value="Trypsin-like serine proteases"/>
    <property type="match status" value="1"/>
</dbReference>
<keyword evidence="4" id="KW-0479">Metal-binding</keyword>
<dbReference type="EMBL" id="JGYG01000006">
    <property type="protein sequence ID" value="KFI29218.1"/>
    <property type="molecule type" value="Genomic_DNA"/>
</dbReference>
<keyword evidence="5" id="KW-0460">Magnesium</keyword>
<dbReference type="eggNOG" id="COG0265">
    <property type="taxonomic scope" value="Bacteria"/>
</dbReference>
<evidence type="ECO:0000313" key="12">
    <source>
        <dbReference type="Proteomes" id="UP000028826"/>
    </source>
</evidence>
<dbReference type="eggNOG" id="COG3344">
    <property type="taxonomic scope" value="Bacteria"/>
</dbReference>
<evidence type="ECO:0000256" key="5">
    <source>
        <dbReference type="ARBA" id="ARBA00022842"/>
    </source>
</evidence>